<evidence type="ECO:0000259" key="2">
    <source>
        <dbReference type="Pfam" id="PF13699"/>
    </source>
</evidence>
<feature type="compositionally biased region" description="Low complexity" evidence="1">
    <location>
        <begin position="220"/>
        <end position="233"/>
    </location>
</feature>
<evidence type="ECO:0000256" key="1">
    <source>
        <dbReference type="SAM" id="MobiDB-lite"/>
    </source>
</evidence>
<keyword evidence="4" id="KW-1185">Reference proteome</keyword>
<name>A0A1I4GY24_9ACTN</name>
<dbReference type="EMBL" id="FOSG01000017">
    <property type="protein sequence ID" value="SFL34972.1"/>
    <property type="molecule type" value="Genomic_DNA"/>
</dbReference>
<evidence type="ECO:0000313" key="3">
    <source>
        <dbReference type="EMBL" id="SFL34972.1"/>
    </source>
</evidence>
<gene>
    <name evidence="3" type="ORF">SAMN05192584_11775</name>
</gene>
<feature type="compositionally biased region" description="Basic and acidic residues" evidence="1">
    <location>
        <begin position="576"/>
        <end position="600"/>
    </location>
</feature>
<sequence length="746" mass="80624">MQRPRQRNERSEDRQPASGRPAARRETSGDAAVPPPLTADALRAAQRGAGNDAVNTMIARRTRATPVPEEQPDTGVHEVLGSAGKPLAAPVRRDMEARFGTDFSDVRLHTGATAARSARAIGARAYTSGSHVVIGDGGGDQHTLAHELTHVVQQRQGPVSGTDHGDGLRVSDPSDRFEREAEATAARVLRGPAPLQQRSSTPAASTPGTARTGSVQRTEASAPAPAAQQKPSMAIHQPAYASGDQFAVAATLMNDSKAQVYITCAAGEEKAADAIKGFYVQSGIGEDRIHRIPVGESESRTTAAKKAAGMKVVGVGDATTYVGENFHGDMRKKIRAGWGLDAGEPTGDPDPVEVWLRKEGVDAKGKKIAVLWSRFSGKKGEVHIEHDSGYIGMAQIIAGLGSIDLVLIVGDSAPRKKQRMEGKGEEDTKYGSIAKSFTPKEKESDGYDEQMRNFNAKVVDLTEFWSRPDFQSIVGGTRNHQFQVFDYLDRHATTRHLGFRSGNLEAMALMGFTVKYMEEPDSVIGGSRMEAWHAVDGTDRTAGGGMAPGYERLRVSAPPTRSGKHQKSLTLDEQSGDQKHADWHRAEKGTYEHLKREGRSPDGGSLPKGFAGEDLANIDAYLLTGRSEEGLAPDLIDAVKGISGEYEDAEKQLNRAKSEADKARAASRKVSADPNKKQSVRDSFERKAEESERKLETVRRASERTMEDAAKRFRELCAQYGPLDALRARNLFASNIAHRLTPDAPA</sequence>
<dbReference type="Proteomes" id="UP000198928">
    <property type="component" value="Unassembled WGS sequence"/>
</dbReference>
<dbReference type="RefSeq" id="WP_425443727.1">
    <property type="nucleotide sequence ID" value="NZ_FOSG01000017.1"/>
</dbReference>
<dbReference type="InterPro" id="IPR025295">
    <property type="entry name" value="eCIS_core_dom"/>
</dbReference>
<feature type="region of interest" description="Disordered" evidence="1">
    <location>
        <begin position="155"/>
        <end position="233"/>
    </location>
</feature>
<protein>
    <recommendedName>
        <fullName evidence="2">eCIS core domain-containing protein</fullName>
    </recommendedName>
</protein>
<dbReference type="AlphaFoldDB" id="A0A1I4GY24"/>
<evidence type="ECO:0000313" key="4">
    <source>
        <dbReference type="Proteomes" id="UP000198928"/>
    </source>
</evidence>
<feature type="region of interest" description="Disordered" evidence="1">
    <location>
        <begin position="1"/>
        <end position="80"/>
    </location>
</feature>
<feature type="domain" description="eCIS core" evidence="2">
    <location>
        <begin position="86"/>
        <end position="157"/>
    </location>
</feature>
<feature type="compositionally biased region" description="Basic and acidic residues" evidence="1">
    <location>
        <begin position="1"/>
        <end position="15"/>
    </location>
</feature>
<organism evidence="3 4">
    <name type="scientific">Streptomyces pini</name>
    <dbReference type="NCBI Taxonomy" id="1520580"/>
    <lineage>
        <taxon>Bacteria</taxon>
        <taxon>Bacillati</taxon>
        <taxon>Actinomycetota</taxon>
        <taxon>Actinomycetes</taxon>
        <taxon>Kitasatosporales</taxon>
        <taxon>Streptomycetaceae</taxon>
        <taxon>Streptomyces</taxon>
    </lineage>
</organism>
<feature type="region of interest" description="Disordered" evidence="1">
    <location>
        <begin position="656"/>
        <end position="691"/>
    </location>
</feature>
<reference evidence="4" key="1">
    <citation type="submission" date="2016-10" db="EMBL/GenBank/DDBJ databases">
        <authorList>
            <person name="Varghese N."/>
            <person name="Submissions S."/>
        </authorList>
    </citation>
    <scope>NUCLEOTIDE SEQUENCE [LARGE SCALE GENOMIC DNA]</scope>
    <source>
        <strain evidence="4">PL19</strain>
    </source>
</reference>
<accession>A0A1I4GY24</accession>
<feature type="compositionally biased region" description="Basic and acidic residues" evidence="1">
    <location>
        <begin position="163"/>
        <end position="182"/>
    </location>
</feature>
<dbReference type="Pfam" id="PF13699">
    <property type="entry name" value="eCIS_core"/>
    <property type="match status" value="1"/>
</dbReference>
<feature type="compositionally biased region" description="Polar residues" evidence="1">
    <location>
        <begin position="196"/>
        <end position="219"/>
    </location>
</feature>
<feature type="region of interest" description="Disordered" evidence="1">
    <location>
        <begin position="542"/>
        <end position="610"/>
    </location>
</feature>
<proteinExistence type="predicted"/>